<protein>
    <submittedName>
        <fullName evidence="2">Uncharacterized protein</fullName>
    </submittedName>
</protein>
<dbReference type="SUPFAM" id="SSF141571">
    <property type="entry name" value="Pentapeptide repeat-like"/>
    <property type="match status" value="1"/>
</dbReference>
<feature type="signal peptide" evidence="1">
    <location>
        <begin position="1"/>
        <end position="26"/>
    </location>
</feature>
<keyword evidence="1" id="KW-0732">Signal</keyword>
<dbReference type="EMBL" id="LKEA01000003">
    <property type="protein sequence ID" value="ROW10442.1"/>
    <property type="molecule type" value="Genomic_DNA"/>
</dbReference>
<feature type="chain" id="PRO_5019238220" evidence="1">
    <location>
        <begin position="27"/>
        <end position="291"/>
    </location>
</feature>
<evidence type="ECO:0000313" key="3">
    <source>
        <dbReference type="Proteomes" id="UP000283895"/>
    </source>
</evidence>
<sequence>MRLNKDFPFNFLFFWATTALFSTANASKVVLRDPCTPTHNDFNHNDFSYNDFSYNDCSHAQLSRDQIKRVQSRNCKFVCGQFIRAIFSRDYSACGKLKQRQLTSGHFIGDQQRSHIIHGAKRPFIRHVTVCNTNANLSRSNEQYARLYNGTTDAQGSKNLDFALASTTSANVFTLDSQNRLLEINLGFVATSQYGTTQKVWFDPVGNFLNNYTAIACSVQPASGSSAYGTLQCTGPGSVGGNQTITAVCYGSSNTNTNGANGKLFLSSSLATVNAECRSVTLDVVPYVLLT</sequence>
<gene>
    <name evidence="2" type="ORF">VMCG_01825</name>
</gene>
<dbReference type="Proteomes" id="UP000283895">
    <property type="component" value="Unassembled WGS sequence"/>
</dbReference>
<dbReference type="AlphaFoldDB" id="A0A423X3W3"/>
<evidence type="ECO:0000256" key="1">
    <source>
        <dbReference type="SAM" id="SignalP"/>
    </source>
</evidence>
<reference evidence="2 3" key="1">
    <citation type="submission" date="2015-09" db="EMBL/GenBank/DDBJ databases">
        <title>Host preference determinants of Valsa canker pathogens revealed by comparative genomics.</title>
        <authorList>
            <person name="Yin Z."/>
            <person name="Huang L."/>
        </authorList>
    </citation>
    <scope>NUCLEOTIDE SEQUENCE [LARGE SCALE GENOMIC DNA]</scope>
    <source>
        <strain evidence="2 3">03-1</strain>
    </source>
</reference>
<keyword evidence="3" id="KW-1185">Reference proteome</keyword>
<comment type="caution">
    <text evidence="2">The sequence shown here is derived from an EMBL/GenBank/DDBJ whole genome shotgun (WGS) entry which is preliminary data.</text>
</comment>
<proteinExistence type="predicted"/>
<name>A0A423X3W3_9PEZI</name>
<dbReference type="OrthoDB" id="10514121at2759"/>
<evidence type="ECO:0000313" key="2">
    <source>
        <dbReference type="EMBL" id="ROW10442.1"/>
    </source>
</evidence>
<organism evidence="2 3">
    <name type="scientific">Cytospora schulzeri</name>
    <dbReference type="NCBI Taxonomy" id="448051"/>
    <lineage>
        <taxon>Eukaryota</taxon>
        <taxon>Fungi</taxon>
        <taxon>Dikarya</taxon>
        <taxon>Ascomycota</taxon>
        <taxon>Pezizomycotina</taxon>
        <taxon>Sordariomycetes</taxon>
        <taxon>Sordariomycetidae</taxon>
        <taxon>Diaporthales</taxon>
        <taxon>Cytosporaceae</taxon>
        <taxon>Cytospora</taxon>
    </lineage>
</organism>
<accession>A0A423X3W3</accession>